<comment type="caution">
    <text evidence="1">The sequence shown here is derived from an EMBL/GenBank/DDBJ whole genome shotgun (WGS) entry which is preliminary data.</text>
</comment>
<dbReference type="AlphaFoldDB" id="A0A644U7Q0"/>
<evidence type="ECO:0000313" key="1">
    <source>
        <dbReference type="EMBL" id="MPL74977.1"/>
    </source>
</evidence>
<reference evidence="1" key="1">
    <citation type="submission" date="2019-08" db="EMBL/GenBank/DDBJ databases">
        <authorList>
            <person name="Kucharzyk K."/>
            <person name="Murdoch R.W."/>
            <person name="Higgins S."/>
            <person name="Loffler F."/>
        </authorList>
    </citation>
    <scope>NUCLEOTIDE SEQUENCE</scope>
</reference>
<gene>
    <name evidence="1" type="ORF">SDC9_20796</name>
</gene>
<accession>A0A644U7Q0</accession>
<sequence>MFVVGGALIFIDEEFSEWTGALDGSFIFIDGVFGLFGPIID</sequence>
<protein>
    <submittedName>
        <fullName evidence="1">Uncharacterized protein</fullName>
    </submittedName>
</protein>
<proteinExistence type="predicted"/>
<organism evidence="1">
    <name type="scientific">bioreactor metagenome</name>
    <dbReference type="NCBI Taxonomy" id="1076179"/>
    <lineage>
        <taxon>unclassified sequences</taxon>
        <taxon>metagenomes</taxon>
        <taxon>ecological metagenomes</taxon>
    </lineage>
</organism>
<name>A0A644U7Q0_9ZZZZ</name>
<dbReference type="EMBL" id="VSSQ01000084">
    <property type="protein sequence ID" value="MPL74977.1"/>
    <property type="molecule type" value="Genomic_DNA"/>
</dbReference>